<reference evidence="2 3" key="1">
    <citation type="journal article" date="1994" name="Int. J. Syst. Bacteriol.">
        <title>Phylogenetic positions of novel aerobic, bacteriochlorophyll a-containing bacteria and description of Roseococcus thiosulfatophilus gen. nov., sp. nov., Erythromicrobium ramosum gen. nov., sp. nov., and Erythrobacter litoralis sp. nov.</title>
        <authorList>
            <person name="Yurkov V."/>
            <person name="Stackebrandt E."/>
            <person name="Holmes A."/>
            <person name="Fuerst J.A."/>
            <person name="Hugenholtz P."/>
            <person name="Golecki J."/>
            <person name="Gad'on N."/>
            <person name="Gorlenko V.M."/>
            <person name="Kompantseva E.I."/>
            <person name="Drews G."/>
        </authorList>
    </citation>
    <scope>NUCLEOTIDE SEQUENCE [LARGE SCALE GENOMIC DNA]</scope>
    <source>
        <strain evidence="2 3">KR-99</strain>
    </source>
</reference>
<keyword evidence="1" id="KW-1133">Transmembrane helix</keyword>
<proteinExistence type="predicted"/>
<dbReference type="InterPro" id="IPR058248">
    <property type="entry name" value="Lxx211020-like"/>
</dbReference>
<dbReference type="InterPro" id="IPR036182">
    <property type="entry name" value="PCuAC_sf"/>
</dbReference>
<gene>
    <name evidence="2" type="ORF">FG486_15465</name>
</gene>
<comment type="caution">
    <text evidence="2">The sequence shown here is derived from an EMBL/GenBank/DDBJ whole genome shotgun (WGS) entry which is preliminary data.</text>
</comment>
<dbReference type="InterPro" id="IPR007410">
    <property type="entry name" value="LpqE-like"/>
</dbReference>
<feature type="transmembrane region" description="Helical" evidence="1">
    <location>
        <begin position="58"/>
        <end position="76"/>
    </location>
</feature>
<dbReference type="Gene3D" id="2.60.40.1890">
    <property type="entry name" value="PCu(A)C copper chaperone"/>
    <property type="match status" value="1"/>
</dbReference>
<dbReference type="AlphaFoldDB" id="A0A7V8U9T3"/>
<evidence type="ECO:0000256" key="1">
    <source>
        <dbReference type="SAM" id="Phobius"/>
    </source>
</evidence>
<evidence type="ECO:0000313" key="2">
    <source>
        <dbReference type="EMBL" id="MBA1375742.1"/>
    </source>
</evidence>
<dbReference type="EMBL" id="VDES01000003">
    <property type="protein sequence ID" value="MBA1375742.1"/>
    <property type="molecule type" value="Genomic_DNA"/>
</dbReference>
<protein>
    <submittedName>
        <fullName evidence="2">Copper chaperone PCu(A)C</fullName>
    </submittedName>
</protein>
<keyword evidence="3" id="KW-1185">Reference proteome</keyword>
<evidence type="ECO:0000313" key="3">
    <source>
        <dbReference type="Proteomes" id="UP000589292"/>
    </source>
</evidence>
<keyword evidence="1" id="KW-0812">Transmembrane</keyword>
<sequence>MQMKEYEPPSCPQASGNSVPVGGYRMAFAWHKASQYLHHGHGRSGPFRHRMMRENSPMLRIVTLMVTGLALALLAACQPPAQLLVEKAYVKLSPVEGSPSVLYFTIKGGPSDTVLRSITSPNILRLEMHETVEENGMSMMKPITAVAVPTRGKVEFKPGGKHVMVWGFDNASRKAGKATFLFSFSNGEKIEVDATLNAIKPEDGMAHH</sequence>
<dbReference type="Proteomes" id="UP000589292">
    <property type="component" value="Unassembled WGS sequence"/>
</dbReference>
<dbReference type="PANTHER" id="PTHR36302:SF1">
    <property type="entry name" value="COPPER CHAPERONE PCU(A)C"/>
    <property type="match status" value="1"/>
</dbReference>
<organism evidence="2 3">
    <name type="scientific">Sphingomonas ursincola</name>
    <dbReference type="NCBI Taxonomy" id="56361"/>
    <lineage>
        <taxon>Bacteria</taxon>
        <taxon>Pseudomonadati</taxon>
        <taxon>Pseudomonadota</taxon>
        <taxon>Alphaproteobacteria</taxon>
        <taxon>Sphingomonadales</taxon>
        <taxon>Sphingomonadaceae</taxon>
        <taxon>Sphingomonas</taxon>
    </lineage>
</organism>
<name>A0A7V8U9T3_9SPHN</name>
<keyword evidence="1" id="KW-0472">Membrane</keyword>
<dbReference type="PANTHER" id="PTHR36302">
    <property type="entry name" value="BLR7088 PROTEIN"/>
    <property type="match status" value="1"/>
</dbReference>
<accession>A0A7V8U9T3</accession>
<dbReference type="SUPFAM" id="SSF110087">
    <property type="entry name" value="DR1885-like metal-binding protein"/>
    <property type="match status" value="1"/>
</dbReference>
<dbReference type="Pfam" id="PF04314">
    <property type="entry name" value="PCuAC"/>
    <property type="match status" value="1"/>
</dbReference>